<evidence type="ECO:0000313" key="7">
    <source>
        <dbReference type="EMBL" id="APW65727.1"/>
    </source>
</evidence>
<evidence type="ECO:0000256" key="4">
    <source>
        <dbReference type="ARBA" id="ARBA00023136"/>
    </source>
</evidence>
<comment type="subcellular location">
    <subcellularLocation>
        <location evidence="1">Membrane</location>
        <topology evidence="1">Single-pass membrane protein</topology>
    </subcellularLocation>
</comment>
<evidence type="ECO:0000256" key="1">
    <source>
        <dbReference type="ARBA" id="ARBA00004167"/>
    </source>
</evidence>
<dbReference type="Proteomes" id="UP000186074">
    <property type="component" value="Chromosome"/>
</dbReference>
<accession>A0A1P8KMD5</accession>
<dbReference type="STRING" id="1850254.LPB137_07615"/>
<sequence>MKWEDNRRSSNMEDRRNESGGMNFGSNQKGSMMMLVPIVKMLIGTKIGRIVLVVGVIAYFMGYNPLSLLSLGETSNTTTKQVVNTVKDDKSAQFVSAVLAQTEDIWAEVFKKYGSEYSEPKLVLFRNSVKSACGFASSATGPFYCPADKKVYLDLSFFDELAKRHDAPGDFAQAYVIAHEVGHHIQNIVGTIPKVHKAKQNASKKQANALQVKVELQADCYAGIWAHYSKKNFNSLEDGDIDEALRAASAIGDDTLQKQAQGYVVPDAFTHGSSADRMKWFNRGYTIATLDACNTFK</sequence>
<dbReference type="PANTHER" id="PTHR30168">
    <property type="entry name" value="PUTATIVE MEMBRANE PROTEIN YPFJ"/>
    <property type="match status" value="1"/>
</dbReference>
<dbReference type="GO" id="GO:0016020">
    <property type="term" value="C:membrane"/>
    <property type="evidence" value="ECO:0007669"/>
    <property type="project" value="UniProtKB-SubCell"/>
</dbReference>
<evidence type="ECO:0000256" key="3">
    <source>
        <dbReference type="ARBA" id="ARBA00022989"/>
    </source>
</evidence>
<protein>
    <recommendedName>
        <fullName evidence="9">Flagellar biosynthesis protein FlgM</fullName>
    </recommendedName>
</protein>
<feature type="transmembrane region" description="Helical" evidence="6">
    <location>
        <begin position="38"/>
        <end position="61"/>
    </location>
</feature>
<dbReference type="OrthoDB" id="9774900at2"/>
<gene>
    <name evidence="7" type="ORF">LPB137_07615</name>
</gene>
<dbReference type="PANTHER" id="PTHR30168:SF0">
    <property type="entry name" value="INNER MEMBRANE PROTEIN"/>
    <property type="match status" value="1"/>
</dbReference>
<evidence type="ECO:0000256" key="6">
    <source>
        <dbReference type="SAM" id="Phobius"/>
    </source>
</evidence>
<evidence type="ECO:0008006" key="9">
    <source>
        <dbReference type="Google" id="ProtNLM"/>
    </source>
</evidence>
<evidence type="ECO:0000313" key="8">
    <source>
        <dbReference type="Proteomes" id="UP000186074"/>
    </source>
</evidence>
<dbReference type="InterPro" id="IPR007343">
    <property type="entry name" value="Uncharacterised_pept_Zn_put"/>
</dbReference>
<keyword evidence="3 6" id="KW-1133">Transmembrane helix</keyword>
<evidence type="ECO:0000256" key="2">
    <source>
        <dbReference type="ARBA" id="ARBA00022692"/>
    </source>
</evidence>
<name>A0A1P8KMD5_9BACT</name>
<feature type="region of interest" description="Disordered" evidence="5">
    <location>
        <begin position="1"/>
        <end position="25"/>
    </location>
</feature>
<dbReference type="AlphaFoldDB" id="A0A1P8KMD5"/>
<dbReference type="Pfam" id="PF04228">
    <property type="entry name" value="Zn_peptidase"/>
    <property type="match status" value="1"/>
</dbReference>
<keyword evidence="4 6" id="KW-0472">Membrane</keyword>
<keyword evidence="2 6" id="KW-0812">Transmembrane</keyword>
<dbReference type="KEGG" id="alp:LPB137_07615"/>
<dbReference type="EMBL" id="CP019070">
    <property type="protein sequence ID" value="APW65727.1"/>
    <property type="molecule type" value="Genomic_DNA"/>
</dbReference>
<proteinExistence type="predicted"/>
<organism evidence="7 8">
    <name type="scientific">Poseidonibacter parvus</name>
    <dbReference type="NCBI Taxonomy" id="1850254"/>
    <lineage>
        <taxon>Bacteria</taxon>
        <taxon>Pseudomonadati</taxon>
        <taxon>Campylobacterota</taxon>
        <taxon>Epsilonproteobacteria</taxon>
        <taxon>Campylobacterales</taxon>
        <taxon>Arcobacteraceae</taxon>
        <taxon>Poseidonibacter</taxon>
    </lineage>
</organism>
<keyword evidence="8" id="KW-1185">Reference proteome</keyword>
<dbReference type="RefSeq" id="WP_076086586.1">
    <property type="nucleotide sequence ID" value="NZ_CP019070.1"/>
</dbReference>
<feature type="compositionally biased region" description="Basic and acidic residues" evidence="5">
    <location>
        <begin position="1"/>
        <end position="18"/>
    </location>
</feature>
<reference evidence="7 8" key="1">
    <citation type="submission" date="2017-01" db="EMBL/GenBank/DDBJ databases">
        <title>Genome sequencing of Arcobacter sp. LPB0137.</title>
        <authorList>
            <person name="Lee G.-W."/>
            <person name="Yi H."/>
        </authorList>
    </citation>
    <scope>NUCLEOTIDE SEQUENCE [LARGE SCALE GENOMIC DNA]</scope>
    <source>
        <strain evidence="7 8">LPB0137</strain>
    </source>
</reference>
<evidence type="ECO:0000256" key="5">
    <source>
        <dbReference type="SAM" id="MobiDB-lite"/>
    </source>
</evidence>